<dbReference type="Proteomes" id="UP001500124">
    <property type="component" value="Unassembled WGS sequence"/>
</dbReference>
<dbReference type="InterPro" id="IPR024411">
    <property type="entry name" value="Tail_terminator_phage"/>
</dbReference>
<protein>
    <recommendedName>
        <fullName evidence="3">Tail terminator</fullName>
    </recommendedName>
</protein>
<evidence type="ECO:0008006" key="3">
    <source>
        <dbReference type="Google" id="ProtNLM"/>
    </source>
</evidence>
<gene>
    <name evidence="1" type="ORF">GCM10023336_29260</name>
</gene>
<dbReference type="RefSeq" id="WP_345668701.1">
    <property type="nucleotide sequence ID" value="NZ_BAABKC010000044.1"/>
</dbReference>
<dbReference type="Pfam" id="PF12691">
    <property type="entry name" value="Phage_tail_terminator_6"/>
    <property type="match status" value="1"/>
</dbReference>
<evidence type="ECO:0000313" key="2">
    <source>
        <dbReference type="Proteomes" id="UP001500124"/>
    </source>
</evidence>
<dbReference type="EMBL" id="BAABKC010000044">
    <property type="protein sequence ID" value="GAA5056456.1"/>
    <property type="molecule type" value="Genomic_DNA"/>
</dbReference>
<name>A0ABP9KGD6_9ACTN</name>
<organism evidence="1 2">
    <name type="scientific">Streptomyces similanensis</name>
    <dbReference type="NCBI Taxonomy" id="1274988"/>
    <lineage>
        <taxon>Bacteria</taxon>
        <taxon>Bacillati</taxon>
        <taxon>Actinomycetota</taxon>
        <taxon>Actinomycetes</taxon>
        <taxon>Kitasatosporales</taxon>
        <taxon>Streptomycetaceae</taxon>
        <taxon>Streptomyces</taxon>
    </lineage>
</organism>
<sequence>MSGFLRDLVDGLAQTIADAGAATYRPTGVYKPGETALTDTVMPDSPDRAIVLTAYDTTDDPAMTDCTVAMQVRTRAGADPRDVADLDEAVFLALHGLRDQTFGTAALRFMKRDNSASLGRDATGRFERTSNYTVRAQRPASDRLE</sequence>
<reference evidence="2" key="1">
    <citation type="journal article" date="2019" name="Int. J. Syst. Evol. Microbiol.">
        <title>The Global Catalogue of Microorganisms (GCM) 10K type strain sequencing project: providing services to taxonomists for standard genome sequencing and annotation.</title>
        <authorList>
            <consortium name="The Broad Institute Genomics Platform"/>
            <consortium name="The Broad Institute Genome Sequencing Center for Infectious Disease"/>
            <person name="Wu L."/>
            <person name="Ma J."/>
        </authorList>
    </citation>
    <scope>NUCLEOTIDE SEQUENCE [LARGE SCALE GENOMIC DNA]</scope>
    <source>
        <strain evidence="2">JCM 18410</strain>
    </source>
</reference>
<proteinExistence type="predicted"/>
<accession>A0ABP9KGD6</accession>
<evidence type="ECO:0000313" key="1">
    <source>
        <dbReference type="EMBL" id="GAA5056456.1"/>
    </source>
</evidence>
<keyword evidence="2" id="KW-1185">Reference proteome</keyword>
<comment type="caution">
    <text evidence="1">The sequence shown here is derived from an EMBL/GenBank/DDBJ whole genome shotgun (WGS) entry which is preliminary data.</text>
</comment>